<feature type="region of interest" description="Disordered" evidence="10">
    <location>
        <begin position="1029"/>
        <end position="1065"/>
    </location>
</feature>
<dbReference type="Pfam" id="PF00176">
    <property type="entry name" value="SNF2-rel_dom"/>
    <property type="match status" value="1"/>
</dbReference>
<dbReference type="GO" id="GO:0034728">
    <property type="term" value="P:nucleosome organization"/>
    <property type="evidence" value="ECO:0007669"/>
    <property type="project" value="TreeGrafter"/>
</dbReference>
<feature type="domain" description="Helicase C-terminal" evidence="13">
    <location>
        <begin position="746"/>
        <end position="910"/>
    </location>
</feature>
<feature type="compositionally biased region" description="Acidic residues" evidence="10">
    <location>
        <begin position="56"/>
        <end position="68"/>
    </location>
</feature>
<dbReference type="GO" id="GO:0140658">
    <property type="term" value="F:ATP-dependent chromatin remodeler activity"/>
    <property type="evidence" value="ECO:0007669"/>
    <property type="project" value="TreeGrafter"/>
</dbReference>
<dbReference type="Gene3D" id="2.40.50.40">
    <property type="match status" value="2"/>
</dbReference>
<evidence type="ECO:0000256" key="9">
    <source>
        <dbReference type="ARBA" id="ARBA00023242"/>
    </source>
</evidence>
<feature type="domain" description="Helicase ATP-binding" evidence="12">
    <location>
        <begin position="443"/>
        <end position="614"/>
    </location>
</feature>
<dbReference type="InterPro" id="IPR023780">
    <property type="entry name" value="Chromo_domain"/>
</dbReference>
<dbReference type="GO" id="GO:0000785">
    <property type="term" value="C:chromatin"/>
    <property type="evidence" value="ECO:0007669"/>
    <property type="project" value="TreeGrafter"/>
</dbReference>
<feature type="domain" description="Chromo" evidence="11">
    <location>
        <begin position="345"/>
        <end position="405"/>
    </location>
</feature>
<dbReference type="GO" id="GO:0016887">
    <property type="term" value="F:ATP hydrolysis activity"/>
    <property type="evidence" value="ECO:0007669"/>
    <property type="project" value="TreeGrafter"/>
</dbReference>
<feature type="compositionally biased region" description="Low complexity" evidence="10">
    <location>
        <begin position="1531"/>
        <end position="1540"/>
    </location>
</feature>
<dbReference type="Pfam" id="PF18196">
    <property type="entry name" value="Cdh1_DBD_1"/>
    <property type="match status" value="1"/>
</dbReference>
<dbReference type="SMART" id="SM01176">
    <property type="entry name" value="DUF4208"/>
    <property type="match status" value="1"/>
</dbReference>
<feature type="region of interest" description="Disordered" evidence="10">
    <location>
        <begin position="1296"/>
        <end position="1422"/>
    </location>
</feature>
<dbReference type="EMBL" id="JAWHQM010000008">
    <property type="protein sequence ID" value="KAK5628289.1"/>
    <property type="molecule type" value="Genomic_DNA"/>
</dbReference>
<evidence type="ECO:0000256" key="4">
    <source>
        <dbReference type="ARBA" id="ARBA00022737"/>
    </source>
</evidence>
<dbReference type="GO" id="GO:0042393">
    <property type="term" value="F:histone binding"/>
    <property type="evidence" value="ECO:0007669"/>
    <property type="project" value="TreeGrafter"/>
</dbReference>
<dbReference type="PROSITE" id="PS50013">
    <property type="entry name" value="CHROMO_2"/>
    <property type="match status" value="2"/>
</dbReference>
<keyword evidence="8" id="KW-0238">DNA-binding</keyword>
<dbReference type="InterPro" id="IPR049730">
    <property type="entry name" value="SNF2/RAD54-like_C"/>
</dbReference>
<evidence type="ECO:0000256" key="7">
    <source>
        <dbReference type="ARBA" id="ARBA00022840"/>
    </source>
</evidence>
<dbReference type="SMART" id="SM00490">
    <property type="entry name" value="HELICc"/>
    <property type="match status" value="1"/>
</dbReference>
<organism evidence="14 15">
    <name type="scientific">Xylaria bambusicola</name>
    <dbReference type="NCBI Taxonomy" id="326684"/>
    <lineage>
        <taxon>Eukaryota</taxon>
        <taxon>Fungi</taxon>
        <taxon>Dikarya</taxon>
        <taxon>Ascomycota</taxon>
        <taxon>Pezizomycotina</taxon>
        <taxon>Sordariomycetes</taxon>
        <taxon>Xylariomycetidae</taxon>
        <taxon>Xylariales</taxon>
        <taxon>Xylariaceae</taxon>
        <taxon>Xylaria</taxon>
    </lineage>
</organism>
<evidence type="ECO:0000313" key="15">
    <source>
        <dbReference type="Proteomes" id="UP001305414"/>
    </source>
</evidence>
<comment type="similarity">
    <text evidence="2">Belongs to the SNF2/RAD54 helicase family.</text>
</comment>
<feature type="region of interest" description="Disordered" evidence="10">
    <location>
        <begin position="1496"/>
        <end position="1575"/>
    </location>
</feature>
<dbReference type="GO" id="GO:0005524">
    <property type="term" value="F:ATP binding"/>
    <property type="evidence" value="ECO:0007669"/>
    <property type="project" value="UniProtKB-KW"/>
</dbReference>
<keyword evidence="7" id="KW-0067">ATP-binding</keyword>
<keyword evidence="9" id="KW-0539">Nucleus</keyword>
<dbReference type="InterPro" id="IPR027417">
    <property type="entry name" value="P-loop_NTPase"/>
</dbReference>
<dbReference type="InterPro" id="IPR056302">
    <property type="entry name" value="CHD1-2/Hrp3_HTH"/>
</dbReference>
<dbReference type="InterPro" id="IPR000953">
    <property type="entry name" value="Chromo/chromo_shadow_dom"/>
</dbReference>
<keyword evidence="15" id="KW-1185">Reference proteome</keyword>
<keyword evidence="6" id="KW-0378">Hydrolase</keyword>
<dbReference type="GO" id="GO:0003682">
    <property type="term" value="F:chromatin binding"/>
    <property type="evidence" value="ECO:0007669"/>
    <property type="project" value="TreeGrafter"/>
</dbReference>
<dbReference type="CDD" id="cd18793">
    <property type="entry name" value="SF2_C_SNF"/>
    <property type="match status" value="1"/>
</dbReference>
<protein>
    <submittedName>
        <fullName evidence="14">Uncharacterized protein</fullName>
    </submittedName>
</protein>
<feature type="compositionally biased region" description="Basic and acidic residues" evidence="10">
    <location>
        <begin position="1039"/>
        <end position="1065"/>
    </location>
</feature>
<dbReference type="Gene3D" id="1.10.10.60">
    <property type="entry name" value="Homeodomain-like"/>
    <property type="match status" value="1"/>
</dbReference>
<evidence type="ECO:0000256" key="10">
    <source>
        <dbReference type="SAM" id="MobiDB-lite"/>
    </source>
</evidence>
<feature type="region of interest" description="Disordered" evidence="10">
    <location>
        <begin position="1"/>
        <end position="29"/>
    </location>
</feature>
<proteinExistence type="inferred from homology"/>
<dbReference type="InterPro" id="IPR016197">
    <property type="entry name" value="Chromo-like_dom_sf"/>
</dbReference>
<comment type="subcellular location">
    <subcellularLocation>
        <location evidence="1">Nucleus</location>
    </subcellularLocation>
</comment>
<dbReference type="Gene3D" id="3.40.50.10810">
    <property type="entry name" value="Tandem AAA-ATPase domain"/>
    <property type="match status" value="1"/>
</dbReference>
<dbReference type="SUPFAM" id="SSF52540">
    <property type="entry name" value="P-loop containing nucleoside triphosphate hydrolases"/>
    <property type="match status" value="2"/>
</dbReference>
<dbReference type="PANTHER" id="PTHR45623:SF14">
    <property type="entry name" value="CHROMODOMAIN-HELICASE-DNA-BINDING PROTEIN 1"/>
    <property type="match status" value="1"/>
</dbReference>
<gene>
    <name evidence="14" type="ORF">RRF57_004003</name>
</gene>
<dbReference type="Gene3D" id="3.40.50.300">
    <property type="entry name" value="P-loop containing nucleotide triphosphate hydrolases"/>
    <property type="match status" value="1"/>
</dbReference>
<dbReference type="Pfam" id="PF13907">
    <property type="entry name" value="CHD1-like_C"/>
    <property type="match status" value="1"/>
</dbReference>
<dbReference type="Pfam" id="PF23588">
    <property type="entry name" value="HTH_CHD1_Hrp3"/>
    <property type="match status" value="1"/>
</dbReference>
<evidence type="ECO:0000256" key="5">
    <source>
        <dbReference type="ARBA" id="ARBA00022741"/>
    </source>
</evidence>
<feature type="region of interest" description="Disordered" evidence="10">
    <location>
        <begin position="49"/>
        <end position="200"/>
    </location>
</feature>
<comment type="caution">
    <text evidence="14">The sequence shown here is derived from an EMBL/GenBank/DDBJ whole genome shotgun (WGS) entry which is preliminary data.</text>
</comment>
<dbReference type="CDD" id="cd18659">
    <property type="entry name" value="CD2_tandem"/>
    <property type="match status" value="1"/>
</dbReference>
<dbReference type="Gene3D" id="6.10.140.1440">
    <property type="match status" value="1"/>
</dbReference>
<feature type="compositionally biased region" description="Low complexity" evidence="10">
    <location>
        <begin position="1"/>
        <end position="19"/>
    </location>
</feature>
<evidence type="ECO:0000256" key="6">
    <source>
        <dbReference type="ARBA" id="ARBA00022801"/>
    </source>
</evidence>
<evidence type="ECO:0000256" key="8">
    <source>
        <dbReference type="ARBA" id="ARBA00023125"/>
    </source>
</evidence>
<feature type="compositionally biased region" description="Basic and acidic residues" evidence="10">
    <location>
        <begin position="1375"/>
        <end position="1409"/>
    </location>
</feature>
<feature type="compositionally biased region" description="Basic and acidic residues" evidence="10">
    <location>
        <begin position="1498"/>
        <end position="1517"/>
    </location>
</feature>
<dbReference type="InterPro" id="IPR001650">
    <property type="entry name" value="Helicase_C-like"/>
</dbReference>
<keyword evidence="5" id="KW-0547">Nucleotide-binding</keyword>
<name>A0AAN7UM93_9PEZI</name>
<dbReference type="InterPro" id="IPR038718">
    <property type="entry name" value="SNF2-like_sf"/>
</dbReference>
<dbReference type="Proteomes" id="UP001305414">
    <property type="component" value="Unassembled WGS sequence"/>
</dbReference>
<dbReference type="InterPro" id="IPR014001">
    <property type="entry name" value="Helicase_ATP-bd"/>
</dbReference>
<evidence type="ECO:0000256" key="3">
    <source>
        <dbReference type="ARBA" id="ARBA00011353"/>
    </source>
</evidence>
<reference evidence="14 15" key="1">
    <citation type="submission" date="2023-10" db="EMBL/GenBank/DDBJ databases">
        <title>Draft genome sequence of Xylaria bambusicola isolate GMP-LS, the root and basal stem rot pathogen of sugarcane in Indonesia.</title>
        <authorList>
            <person name="Selvaraj P."/>
            <person name="Muralishankar V."/>
            <person name="Muruganantham S."/>
            <person name="Sp S."/>
            <person name="Haryani S."/>
            <person name="Lau K.J.X."/>
            <person name="Naqvi N.I."/>
        </authorList>
    </citation>
    <scope>NUCLEOTIDE SEQUENCE [LARGE SCALE GENOMIC DNA]</scope>
    <source>
        <strain evidence="14">GMP-LS</strain>
    </source>
</reference>
<dbReference type="SMART" id="SM00298">
    <property type="entry name" value="CHROMO"/>
    <property type="match status" value="2"/>
</dbReference>
<dbReference type="GO" id="GO:0003677">
    <property type="term" value="F:DNA binding"/>
    <property type="evidence" value="ECO:0007669"/>
    <property type="project" value="UniProtKB-KW"/>
</dbReference>
<feature type="compositionally biased region" description="Basic and acidic residues" evidence="10">
    <location>
        <begin position="1338"/>
        <end position="1352"/>
    </location>
</feature>
<dbReference type="SMART" id="SM00487">
    <property type="entry name" value="DEXDc"/>
    <property type="match status" value="1"/>
</dbReference>
<evidence type="ECO:0000313" key="14">
    <source>
        <dbReference type="EMBL" id="KAK5628289.1"/>
    </source>
</evidence>
<sequence>MSSSPESASAGLESLSAPPTGADVALNDRGSESDLSELYLLVILHLPPPLQPVTESSEDAEAELDVNDPVETSADEAQASDDADYDMEESAAASQSDENRDDRSTSRESRRAPKRKVVAEEDEYIRENPELYGLRRSSRPTKQPRVIESDEDDESDSDIVPTGRRTKKLRTEYISQQSSKRGTPARQTPAGDSDSDTYGGAKARSLIKKARRLQNQPQSTHLYAEKRQNLPLTTGLVATSLKTQDYIEKVVGHRLKDGGDLMIDSNRDDFEYNIKWQGKSYLHNTWDTLEVLRGYRGVRKLENYYKRTVEYEIDLKYAGDEIPPETREQYMLDKERDQDALEDYTKVERVVAQRTGDEGREYFIKWKGLTYEYCTWELASTISSLAQDKIDQFLDRQSRSWTSEKSETNPATRSKFLKLEKQPHYIKNGELRSFQLTGLNFLSLNWCRGNNVILADEMGLGKTVQTVSFLSWLRNERKQEGPFLVVAPLSVIPAWCDTFNLWSPDLNYVVYLGNAEARSTIREHELMFNKNPKKHKFNVLVTSYEYILMDAEFLRTIKWQALAVDEAHRLKNKEAKLYAELMSFGAPARVLITGTPIQNNLAELSSLLDFLNPGKVRIDEDLDTLAAADAQTKLQDLHAAIAPFILRRTKETVESDLPPKTEKIIRVELSDVQLEYYKNILTRNYAALNEHNTGQKSSLLNIVMELKKVSNHPYMFPGAEEKVLAGSTRREDQIKGLIASSGKMMLLDQLLAKLKRDNHRVLIFSQMVKVLDILGDYLRLRGYQFQRLDGTIGAGPRRLAINHFNAEDSQDFCFLLSTRAGGLGINLMTADTVIIFDSDWNPQADLQAMARAHRIGQKKPVTVYRLVSKETIEEEVLERARNKLLLEYLAIQAGVTDDGKAFKEEFRQKGLRLDEAKSADDIQWVLKMRSQKMFEQSGNQERLEQLDIDSILENAEVTKTKVDDKMNLSTGGIDWDNFMQYTDVKVDDLTLDWDQIIPADQLAAIKSEEEKKKADDYLAQELEASAPRRAALKNLRTNGDSERAERIAKKREREQLKQERLEEQRALLSDPRRPLNEKEKRNLIRAFMRYGFMEDRPDELLRDARLSDRDRDFVNSVLDELIETARDAMDKNNDEIRAQERQSNKKMTKKDIKAVMFDFGDVKKINAETILERPPQLRLLRKVIKEHGDFRTFQLPEATKTAHYSCEWASREDGMLLVGIDRYGFGAWTQIREDRELGMQDKFFLEEHRIEKKQEREHTETKGAKAPGAVHLVRRAEYLLSVLMSVHSDDVNAQKTVENHHRNNKKSAHGMNGHRRPEKGSSVSASPAPQGSKKLSHRERERERDHESPYSRDHHRSRSSLGESSLRPDAKRKHSGEVDERRHFKHRRVEEYRRSDTNEYRRSDASRYEDGEEDDDEEKRDAPVIKTLMQPVWSHIEKVEACTKAKIPVAKTRAKVLKSEITAIGDFIEGLKRTSGLPAKQWEELKPKLWKFISKRIPHSEKQSSNKPEKGNEKSPSEKPASSGGMTGPRLAALYQQLKQQAEESKNGDTSKIKSTSSVVPNGGVNHGQSSKPAV</sequence>
<dbReference type="Pfam" id="PF00271">
    <property type="entry name" value="Helicase_C"/>
    <property type="match status" value="1"/>
</dbReference>
<dbReference type="CDD" id="cd18660">
    <property type="entry name" value="CD1_tandem"/>
    <property type="match status" value="1"/>
</dbReference>
<evidence type="ECO:0000259" key="13">
    <source>
        <dbReference type="PROSITE" id="PS51194"/>
    </source>
</evidence>
<evidence type="ECO:0000259" key="12">
    <source>
        <dbReference type="PROSITE" id="PS51192"/>
    </source>
</evidence>
<feature type="compositionally biased region" description="Acidic residues" evidence="10">
    <location>
        <begin position="78"/>
        <end position="89"/>
    </location>
</feature>
<accession>A0AAN7UM93</accession>
<dbReference type="PROSITE" id="PS51192">
    <property type="entry name" value="HELICASE_ATP_BIND_1"/>
    <property type="match status" value="1"/>
</dbReference>
<evidence type="ECO:0000256" key="2">
    <source>
        <dbReference type="ARBA" id="ARBA00007025"/>
    </source>
</evidence>
<feature type="compositionally biased region" description="Basic and acidic residues" evidence="10">
    <location>
        <begin position="1541"/>
        <end position="1552"/>
    </location>
</feature>
<feature type="domain" description="Chromo" evidence="11">
    <location>
        <begin position="245"/>
        <end position="316"/>
    </location>
</feature>
<dbReference type="SUPFAM" id="SSF54160">
    <property type="entry name" value="Chromo domain-like"/>
    <property type="match status" value="2"/>
</dbReference>
<dbReference type="InterPro" id="IPR025260">
    <property type="entry name" value="CHD1-like_C"/>
</dbReference>
<dbReference type="PROSITE" id="PS51194">
    <property type="entry name" value="HELICASE_CTER"/>
    <property type="match status" value="1"/>
</dbReference>
<keyword evidence="4" id="KW-0677">Repeat</keyword>
<feature type="compositionally biased region" description="Basic and acidic residues" evidence="10">
    <location>
        <begin position="97"/>
        <end position="111"/>
    </location>
</feature>
<comment type="subunit">
    <text evidence="3">Component of the NuA4 histone acetyltransferase complex.</text>
</comment>
<dbReference type="Pfam" id="PF00385">
    <property type="entry name" value="Chromo"/>
    <property type="match status" value="2"/>
</dbReference>
<feature type="compositionally biased region" description="Basic residues" evidence="10">
    <location>
        <begin position="1302"/>
        <end position="1317"/>
    </location>
</feature>
<evidence type="ECO:0000256" key="1">
    <source>
        <dbReference type="ARBA" id="ARBA00004123"/>
    </source>
</evidence>
<dbReference type="GO" id="GO:0005634">
    <property type="term" value="C:nucleus"/>
    <property type="evidence" value="ECO:0007669"/>
    <property type="project" value="UniProtKB-SubCell"/>
</dbReference>
<dbReference type="InterPro" id="IPR041150">
    <property type="entry name" value="Cdh1_DBD"/>
</dbReference>
<evidence type="ECO:0000259" key="11">
    <source>
        <dbReference type="PROSITE" id="PS50013"/>
    </source>
</evidence>
<dbReference type="PANTHER" id="PTHR45623">
    <property type="entry name" value="CHROMODOMAIN-HELICASE-DNA-BINDING PROTEIN 3-RELATED-RELATED"/>
    <property type="match status" value="1"/>
</dbReference>
<dbReference type="InterPro" id="IPR000330">
    <property type="entry name" value="SNF2_N"/>
</dbReference>